<feature type="transmembrane region" description="Helical" evidence="2">
    <location>
        <begin position="35"/>
        <end position="55"/>
    </location>
</feature>
<proteinExistence type="predicted"/>
<name>A0A9Q1HC15_HOLLE</name>
<dbReference type="AlphaFoldDB" id="A0A9Q1HC15"/>
<dbReference type="PANTHER" id="PTHR10801:SF0">
    <property type="entry name" value="DELTA(24)-STEROL REDUCTASE"/>
    <property type="match status" value="1"/>
</dbReference>
<dbReference type="GO" id="GO:0050660">
    <property type="term" value="F:flavin adenine dinucleotide binding"/>
    <property type="evidence" value="ECO:0007669"/>
    <property type="project" value="InterPro"/>
</dbReference>
<keyword evidence="4" id="KW-1185">Reference proteome</keyword>
<dbReference type="InterPro" id="IPR036318">
    <property type="entry name" value="FAD-bd_PCMH-like_sf"/>
</dbReference>
<evidence type="ECO:0000256" key="2">
    <source>
        <dbReference type="SAM" id="Phobius"/>
    </source>
</evidence>
<keyword evidence="2" id="KW-1133">Transmembrane helix</keyword>
<dbReference type="Gene3D" id="3.30.465.10">
    <property type="match status" value="1"/>
</dbReference>
<evidence type="ECO:0000313" key="3">
    <source>
        <dbReference type="EMBL" id="KAJ8040515.1"/>
    </source>
</evidence>
<dbReference type="InterPro" id="IPR016169">
    <property type="entry name" value="FAD-bd_PCMH_sub2"/>
</dbReference>
<gene>
    <name evidence="3" type="ORF">HOLleu_14829</name>
</gene>
<sequence>MVLLCISAIVISLFSGFILFTYVRGLKYVIINYRWIFVCFGLLPISLVYSAFLYLRNFIIFKFQSAPLKHRSKVQEVSQQILDWKASGAKQKLCTARPGWQTTSLRVGKYKKTHWNININLVDILEVDVNSKVVRVEPLVTMGQITATLSPLGWTLPVLPELDDLTVAYHRFPTLYWPKVKLTDLGFLDIGWESGVDSSWELVLRAPPIDMVYSSIFVRLLKWCYVMGRLEGAQRYVFSYGSFISTTCRMM</sequence>
<dbReference type="Proteomes" id="UP001152320">
    <property type="component" value="Chromosome 6"/>
</dbReference>
<dbReference type="GO" id="GO:0016020">
    <property type="term" value="C:membrane"/>
    <property type="evidence" value="ECO:0007669"/>
    <property type="project" value="TreeGrafter"/>
</dbReference>
<dbReference type="EMBL" id="JAIZAY010000006">
    <property type="protein sequence ID" value="KAJ8040515.1"/>
    <property type="molecule type" value="Genomic_DNA"/>
</dbReference>
<comment type="caution">
    <text evidence="3">The sequence shown here is derived from an EMBL/GenBank/DDBJ whole genome shotgun (WGS) entry which is preliminary data.</text>
</comment>
<dbReference type="SUPFAM" id="SSF56176">
    <property type="entry name" value="FAD-binding/transporter-associated domain-like"/>
    <property type="match status" value="1"/>
</dbReference>
<dbReference type="GO" id="GO:0000246">
    <property type="term" value="F:Delta24(24-1) sterol reductase activity"/>
    <property type="evidence" value="ECO:0007669"/>
    <property type="project" value="TreeGrafter"/>
</dbReference>
<protein>
    <submittedName>
        <fullName evidence="3">Delta(24)-sterol reductase</fullName>
    </submittedName>
</protein>
<dbReference type="OrthoDB" id="415825at2759"/>
<organism evidence="3 4">
    <name type="scientific">Holothuria leucospilota</name>
    <name type="common">Black long sea cucumber</name>
    <name type="synonym">Mertensiothuria leucospilota</name>
    <dbReference type="NCBI Taxonomy" id="206669"/>
    <lineage>
        <taxon>Eukaryota</taxon>
        <taxon>Metazoa</taxon>
        <taxon>Echinodermata</taxon>
        <taxon>Eleutherozoa</taxon>
        <taxon>Echinozoa</taxon>
        <taxon>Holothuroidea</taxon>
        <taxon>Aspidochirotacea</taxon>
        <taxon>Aspidochirotida</taxon>
        <taxon>Holothuriidae</taxon>
        <taxon>Holothuria</taxon>
    </lineage>
</organism>
<keyword evidence="1" id="KW-0560">Oxidoreductase</keyword>
<dbReference type="GO" id="GO:0008202">
    <property type="term" value="P:steroid metabolic process"/>
    <property type="evidence" value="ECO:0007669"/>
    <property type="project" value="TreeGrafter"/>
</dbReference>
<evidence type="ECO:0000256" key="1">
    <source>
        <dbReference type="ARBA" id="ARBA00023002"/>
    </source>
</evidence>
<dbReference type="InterPro" id="IPR040165">
    <property type="entry name" value="Diminuto-like"/>
</dbReference>
<accession>A0A9Q1HC15</accession>
<keyword evidence="2" id="KW-0812">Transmembrane</keyword>
<evidence type="ECO:0000313" key="4">
    <source>
        <dbReference type="Proteomes" id="UP001152320"/>
    </source>
</evidence>
<dbReference type="GO" id="GO:0005737">
    <property type="term" value="C:cytoplasm"/>
    <property type="evidence" value="ECO:0007669"/>
    <property type="project" value="TreeGrafter"/>
</dbReference>
<dbReference type="PANTHER" id="PTHR10801">
    <property type="entry name" value="24-DEHYDROCHOLESTEROL REDUCTASE"/>
    <property type="match status" value="1"/>
</dbReference>
<keyword evidence="2" id="KW-0472">Membrane</keyword>
<reference evidence="3" key="1">
    <citation type="submission" date="2021-10" db="EMBL/GenBank/DDBJ databases">
        <title>Tropical sea cucumber genome reveals ecological adaptation and Cuvierian tubules defense mechanism.</title>
        <authorList>
            <person name="Chen T."/>
        </authorList>
    </citation>
    <scope>NUCLEOTIDE SEQUENCE</scope>
    <source>
        <strain evidence="3">Nanhai2018</strain>
        <tissue evidence="3">Muscle</tissue>
    </source>
</reference>